<sequence length="187" mass="21024">MACSRATANRRCAYCIDARILALGVAHLRFTLGHATASPSRTLTELPVCKAVACLDRLAKRFKQFGNLAAQSRAPLRAVYGGTTHRVSFALLRRSVRDAVLRGIRVQNTRNRRQATLPDSICEARRGAEEGLASKNQPRFPWSRRDLCSRWVANLRRDKWKPSPGSSLCSDHFAESCFDRTRARTRL</sequence>
<evidence type="ECO:0000313" key="2">
    <source>
        <dbReference type="Proteomes" id="UP000821865"/>
    </source>
</evidence>
<comment type="caution">
    <text evidence="1">The sequence shown here is derived from an EMBL/GenBank/DDBJ whole genome shotgun (WGS) entry which is preliminary data.</text>
</comment>
<proteinExistence type="predicted"/>
<accession>A0ACB8CT74</accession>
<organism evidence="1 2">
    <name type="scientific">Dermacentor silvarum</name>
    <name type="common">Tick</name>
    <dbReference type="NCBI Taxonomy" id="543639"/>
    <lineage>
        <taxon>Eukaryota</taxon>
        <taxon>Metazoa</taxon>
        <taxon>Ecdysozoa</taxon>
        <taxon>Arthropoda</taxon>
        <taxon>Chelicerata</taxon>
        <taxon>Arachnida</taxon>
        <taxon>Acari</taxon>
        <taxon>Parasitiformes</taxon>
        <taxon>Ixodida</taxon>
        <taxon>Ixodoidea</taxon>
        <taxon>Ixodidae</taxon>
        <taxon>Rhipicephalinae</taxon>
        <taxon>Dermacentor</taxon>
    </lineage>
</organism>
<name>A0ACB8CT74_DERSI</name>
<evidence type="ECO:0000313" key="1">
    <source>
        <dbReference type="EMBL" id="KAH7950192.1"/>
    </source>
</evidence>
<dbReference type="EMBL" id="CM023474">
    <property type="protein sequence ID" value="KAH7950192.1"/>
    <property type="molecule type" value="Genomic_DNA"/>
</dbReference>
<keyword evidence="2" id="KW-1185">Reference proteome</keyword>
<protein>
    <submittedName>
        <fullName evidence="1">Uncharacterized protein</fullName>
    </submittedName>
</protein>
<dbReference type="Proteomes" id="UP000821865">
    <property type="component" value="Chromosome 5"/>
</dbReference>
<reference evidence="1" key="1">
    <citation type="submission" date="2020-05" db="EMBL/GenBank/DDBJ databases">
        <title>Large-scale comparative analyses of tick genomes elucidate their genetic diversity and vector capacities.</title>
        <authorList>
            <person name="Jia N."/>
            <person name="Wang J."/>
            <person name="Shi W."/>
            <person name="Du L."/>
            <person name="Sun Y."/>
            <person name="Zhan W."/>
            <person name="Jiang J."/>
            <person name="Wang Q."/>
            <person name="Zhang B."/>
            <person name="Ji P."/>
            <person name="Sakyi L.B."/>
            <person name="Cui X."/>
            <person name="Yuan T."/>
            <person name="Jiang B."/>
            <person name="Yang W."/>
            <person name="Lam T.T.-Y."/>
            <person name="Chang Q."/>
            <person name="Ding S."/>
            <person name="Wang X."/>
            <person name="Zhu J."/>
            <person name="Ruan X."/>
            <person name="Zhao L."/>
            <person name="Wei J."/>
            <person name="Que T."/>
            <person name="Du C."/>
            <person name="Cheng J."/>
            <person name="Dai P."/>
            <person name="Han X."/>
            <person name="Huang E."/>
            <person name="Gao Y."/>
            <person name="Liu J."/>
            <person name="Shao H."/>
            <person name="Ye R."/>
            <person name="Li L."/>
            <person name="Wei W."/>
            <person name="Wang X."/>
            <person name="Wang C."/>
            <person name="Yang T."/>
            <person name="Huo Q."/>
            <person name="Li W."/>
            <person name="Guo W."/>
            <person name="Chen H."/>
            <person name="Zhou L."/>
            <person name="Ni X."/>
            <person name="Tian J."/>
            <person name="Zhou Y."/>
            <person name="Sheng Y."/>
            <person name="Liu T."/>
            <person name="Pan Y."/>
            <person name="Xia L."/>
            <person name="Li J."/>
            <person name="Zhao F."/>
            <person name="Cao W."/>
        </authorList>
    </citation>
    <scope>NUCLEOTIDE SEQUENCE</scope>
    <source>
        <strain evidence="1">Dsil-2018</strain>
    </source>
</reference>
<gene>
    <name evidence="1" type="ORF">HPB49_020679</name>
</gene>